<dbReference type="InterPro" id="IPR027417">
    <property type="entry name" value="P-loop_NTPase"/>
</dbReference>
<organism evidence="1 2">
    <name type="scientific">Thalassotalea euphylliae</name>
    <dbReference type="NCBI Taxonomy" id="1655234"/>
    <lineage>
        <taxon>Bacteria</taxon>
        <taxon>Pseudomonadati</taxon>
        <taxon>Pseudomonadota</taxon>
        <taxon>Gammaproteobacteria</taxon>
        <taxon>Alteromonadales</taxon>
        <taxon>Colwelliaceae</taxon>
        <taxon>Thalassotalea</taxon>
    </lineage>
</organism>
<accession>A0A3E0TZW3</accession>
<sequence length="320" mass="35925">MPSNFQRFKSQLDEAIELIGQNSSVAQGSSLANIMSLSANLADLVDTKSLLSRCNSICEQHERKKPVIRVVHHLACSGGTLISKCISAMPNVYLLSEVHPYTDLAIGKDKPKYAPSDIASLTKYAGIPNQKQLAGILFKNAIDQVYKHVQGQGGTLVLREHTHADFNTHESIPEKGSVLSLLEEDYEVRSILTFRDPIDSYSSLVKNGWVNFEPSNFDEYCRRLLLLLEQFKPNQIFKYEDFLKAPQQQMRLMTSALELPFSELFEDVFGMFKVTGDSGRTSDVINGRTRIAPVEILQESECSEHYLALKNSSYTKLLNV</sequence>
<evidence type="ECO:0008006" key="3">
    <source>
        <dbReference type="Google" id="ProtNLM"/>
    </source>
</evidence>
<proteinExistence type="predicted"/>
<protein>
    <recommendedName>
        <fullName evidence="3">Sulfotransferase family protein</fullName>
    </recommendedName>
</protein>
<dbReference type="EMBL" id="QUOT01000001">
    <property type="protein sequence ID" value="REL30198.1"/>
    <property type="molecule type" value="Genomic_DNA"/>
</dbReference>
<comment type="caution">
    <text evidence="1">The sequence shown here is derived from an EMBL/GenBank/DDBJ whole genome shotgun (WGS) entry which is preliminary data.</text>
</comment>
<dbReference type="Gene3D" id="3.40.50.300">
    <property type="entry name" value="P-loop containing nucleotide triphosphate hydrolases"/>
    <property type="match status" value="1"/>
</dbReference>
<dbReference type="SUPFAM" id="SSF52540">
    <property type="entry name" value="P-loop containing nucleoside triphosphate hydrolases"/>
    <property type="match status" value="1"/>
</dbReference>
<reference evidence="2" key="1">
    <citation type="submission" date="2018-08" db="EMBL/GenBank/DDBJ databases">
        <title>Thalassotalea euphylliae genome.</title>
        <authorList>
            <person name="Summers S."/>
            <person name="Rice S.A."/>
            <person name="Freckelton M.L."/>
            <person name="Nedved B.T."/>
            <person name="Hadfield M.G."/>
        </authorList>
    </citation>
    <scope>NUCLEOTIDE SEQUENCE [LARGE SCALE GENOMIC DNA]</scope>
    <source>
        <strain evidence="2">H3</strain>
    </source>
</reference>
<name>A0A3E0TZW3_9GAMM</name>
<dbReference type="Proteomes" id="UP000256899">
    <property type="component" value="Unassembled WGS sequence"/>
</dbReference>
<gene>
    <name evidence="1" type="ORF">DXX94_05480</name>
</gene>
<dbReference type="AlphaFoldDB" id="A0A3E0TZW3"/>
<evidence type="ECO:0000313" key="2">
    <source>
        <dbReference type="Proteomes" id="UP000256899"/>
    </source>
</evidence>
<evidence type="ECO:0000313" key="1">
    <source>
        <dbReference type="EMBL" id="REL30198.1"/>
    </source>
</evidence>
<keyword evidence="2" id="KW-1185">Reference proteome</keyword>
<dbReference type="RefSeq" id="WP_116014386.1">
    <property type="nucleotide sequence ID" value="NZ_QUOT01000001.1"/>
</dbReference>